<protein>
    <submittedName>
        <fullName evidence="1">Uncharacterized protein</fullName>
    </submittedName>
</protein>
<gene>
    <name evidence="1" type="ORF">C9I98_12160</name>
</gene>
<proteinExistence type="predicted"/>
<sequence length="76" mass="8726">MQANLPVAHKFKKHLRVLLLFLAKLYPSNFKSQGLMVTWVHAKGRDGGICQGVSFGSDMRFVCYMMRFVMKVMLCL</sequence>
<name>A0A2T3NTX2_9GAMM</name>
<organism evidence="1 2">
    <name type="scientific">Photobacterium sanctipauli</name>
    <dbReference type="NCBI Taxonomy" id="1342794"/>
    <lineage>
        <taxon>Bacteria</taxon>
        <taxon>Pseudomonadati</taxon>
        <taxon>Pseudomonadota</taxon>
        <taxon>Gammaproteobacteria</taxon>
        <taxon>Vibrionales</taxon>
        <taxon>Vibrionaceae</taxon>
        <taxon>Photobacterium</taxon>
    </lineage>
</organism>
<reference evidence="1 2" key="1">
    <citation type="submission" date="2018-01" db="EMBL/GenBank/DDBJ databases">
        <title>Whole genome sequencing of Histamine producing bacteria.</title>
        <authorList>
            <person name="Butler K."/>
        </authorList>
    </citation>
    <scope>NUCLEOTIDE SEQUENCE [LARGE SCALE GENOMIC DNA]</scope>
    <source>
        <strain evidence="1 2">DSM 100436</strain>
    </source>
</reference>
<comment type="caution">
    <text evidence="1">The sequence shown here is derived from an EMBL/GenBank/DDBJ whole genome shotgun (WGS) entry which is preliminary data.</text>
</comment>
<dbReference type="EMBL" id="PYMA01000006">
    <property type="protein sequence ID" value="PSW19655.1"/>
    <property type="molecule type" value="Genomic_DNA"/>
</dbReference>
<keyword evidence="2" id="KW-1185">Reference proteome</keyword>
<evidence type="ECO:0000313" key="1">
    <source>
        <dbReference type="EMBL" id="PSW19655.1"/>
    </source>
</evidence>
<accession>A0A2T3NTX2</accession>
<dbReference type="Proteomes" id="UP000241771">
    <property type="component" value="Unassembled WGS sequence"/>
</dbReference>
<dbReference type="AlphaFoldDB" id="A0A2T3NTX2"/>
<evidence type="ECO:0000313" key="2">
    <source>
        <dbReference type="Proteomes" id="UP000241771"/>
    </source>
</evidence>